<dbReference type="EMBL" id="JAUTXT010000076">
    <property type="protein sequence ID" value="KAK3669644.1"/>
    <property type="molecule type" value="Genomic_DNA"/>
</dbReference>
<dbReference type="Proteomes" id="UP001274830">
    <property type="component" value="Unassembled WGS sequence"/>
</dbReference>
<gene>
    <name evidence="2" type="ORF">LTR78_010461</name>
</gene>
<reference evidence="2" key="1">
    <citation type="submission" date="2023-07" db="EMBL/GenBank/DDBJ databases">
        <title>Black Yeasts Isolated from many extreme environments.</title>
        <authorList>
            <person name="Coleine C."/>
            <person name="Stajich J.E."/>
            <person name="Selbmann L."/>
        </authorList>
    </citation>
    <scope>NUCLEOTIDE SEQUENCE</scope>
    <source>
        <strain evidence="2">CCFEE 5485</strain>
    </source>
</reference>
<evidence type="ECO:0000313" key="3">
    <source>
        <dbReference type="Proteomes" id="UP001274830"/>
    </source>
</evidence>
<keyword evidence="3" id="KW-1185">Reference proteome</keyword>
<dbReference type="AlphaFoldDB" id="A0AAE0TMB0"/>
<sequence>MAVWLRRSRTPSDLDEALGDEASGIPPPSSPAPRPDCLLLLRDGTMQPAYRDLIQAWLEDASIIAERYTLPVYEMPHNVEAIQIWLALQEGTLSVDCETPTVESLLDLARLCTSKAEIHMARQQIQKWLGEHLESPAPDLTADVLEIALLCGSRSDVVDACRALVVGRVSHAEVERADSLLGLVPPPMRIATMRAKLQDTIRLYTMNGFEDHPFYRSTSTDRHICPAKAMELALYARALHTASCFPFPDDCNSICLHSALSLFAKQGTHTVHVQTCTECSYVCRGRQLGLLPIIARTINGMCKTYMSDFERYMAHLPTM</sequence>
<evidence type="ECO:0000256" key="1">
    <source>
        <dbReference type="SAM" id="MobiDB-lite"/>
    </source>
</evidence>
<evidence type="ECO:0000313" key="2">
    <source>
        <dbReference type="EMBL" id="KAK3669644.1"/>
    </source>
</evidence>
<feature type="compositionally biased region" description="Pro residues" evidence="1">
    <location>
        <begin position="25"/>
        <end position="34"/>
    </location>
</feature>
<feature type="region of interest" description="Disordered" evidence="1">
    <location>
        <begin position="1"/>
        <end position="34"/>
    </location>
</feature>
<protein>
    <submittedName>
        <fullName evidence="2">Uncharacterized protein</fullName>
    </submittedName>
</protein>
<organism evidence="2 3">
    <name type="scientific">Recurvomyces mirabilis</name>
    <dbReference type="NCBI Taxonomy" id="574656"/>
    <lineage>
        <taxon>Eukaryota</taxon>
        <taxon>Fungi</taxon>
        <taxon>Dikarya</taxon>
        <taxon>Ascomycota</taxon>
        <taxon>Pezizomycotina</taxon>
        <taxon>Dothideomycetes</taxon>
        <taxon>Dothideomycetidae</taxon>
        <taxon>Mycosphaerellales</taxon>
        <taxon>Teratosphaeriaceae</taxon>
        <taxon>Recurvomyces</taxon>
    </lineage>
</organism>
<accession>A0AAE0TMB0</accession>
<name>A0AAE0TMB0_9PEZI</name>
<comment type="caution">
    <text evidence="2">The sequence shown here is derived from an EMBL/GenBank/DDBJ whole genome shotgun (WGS) entry which is preliminary data.</text>
</comment>
<proteinExistence type="predicted"/>